<dbReference type="Pfam" id="PF01266">
    <property type="entry name" value="DAO"/>
    <property type="match status" value="1"/>
</dbReference>
<evidence type="ECO:0000313" key="4">
    <source>
        <dbReference type="EMBL" id="TXL73712.1"/>
    </source>
</evidence>
<protein>
    <submittedName>
        <fullName evidence="4">FAD-binding oxidoreductase</fullName>
    </submittedName>
</protein>
<evidence type="ECO:0000256" key="1">
    <source>
        <dbReference type="ARBA" id="ARBA00023002"/>
    </source>
</evidence>
<dbReference type="PANTHER" id="PTHR13847">
    <property type="entry name" value="SARCOSINE DEHYDROGENASE-RELATED"/>
    <property type="match status" value="1"/>
</dbReference>
<evidence type="ECO:0000313" key="5">
    <source>
        <dbReference type="Proteomes" id="UP000321638"/>
    </source>
</evidence>
<dbReference type="EMBL" id="VDUZ01000023">
    <property type="protein sequence ID" value="TXL73712.1"/>
    <property type="molecule type" value="Genomic_DNA"/>
</dbReference>
<gene>
    <name evidence="4" type="ORF">FHP25_20105</name>
</gene>
<accession>A0A5C8PK27</accession>
<keyword evidence="1" id="KW-0560">Oxidoreductase</keyword>
<dbReference type="Gene3D" id="3.30.9.10">
    <property type="entry name" value="D-Amino Acid Oxidase, subunit A, domain 2"/>
    <property type="match status" value="1"/>
</dbReference>
<keyword evidence="2" id="KW-1133">Transmembrane helix</keyword>
<keyword evidence="2" id="KW-0812">Transmembrane</keyword>
<dbReference type="AlphaFoldDB" id="A0A5C8PK27"/>
<dbReference type="PANTHER" id="PTHR13847:SF287">
    <property type="entry name" value="FAD-DEPENDENT OXIDOREDUCTASE DOMAIN-CONTAINING PROTEIN 1"/>
    <property type="match status" value="1"/>
</dbReference>
<feature type="transmembrane region" description="Helical" evidence="2">
    <location>
        <begin position="6"/>
        <end position="25"/>
    </location>
</feature>
<dbReference type="Gene3D" id="3.50.50.60">
    <property type="entry name" value="FAD/NAD(P)-binding domain"/>
    <property type="match status" value="1"/>
</dbReference>
<name>A0A5C8PK27_9HYPH</name>
<evidence type="ECO:0000259" key="3">
    <source>
        <dbReference type="Pfam" id="PF01266"/>
    </source>
</evidence>
<dbReference type="InterPro" id="IPR036188">
    <property type="entry name" value="FAD/NAD-bd_sf"/>
</dbReference>
<reference evidence="4 5" key="1">
    <citation type="submission" date="2019-06" db="EMBL/GenBank/DDBJ databases">
        <title>New taxonomy in bacterial strain CC-CFT640, isolated from vineyard.</title>
        <authorList>
            <person name="Lin S.-Y."/>
            <person name="Tsai C.-F."/>
            <person name="Young C.-C."/>
        </authorList>
    </citation>
    <scope>NUCLEOTIDE SEQUENCE [LARGE SCALE GENOMIC DNA]</scope>
    <source>
        <strain evidence="4 5">CC-CFT640</strain>
    </source>
</reference>
<comment type="caution">
    <text evidence="4">The sequence shown here is derived from an EMBL/GenBank/DDBJ whole genome shotgun (WGS) entry which is preliminary data.</text>
</comment>
<evidence type="ECO:0000256" key="2">
    <source>
        <dbReference type="SAM" id="Phobius"/>
    </source>
</evidence>
<dbReference type="GO" id="GO:0032981">
    <property type="term" value="P:mitochondrial respiratory chain complex I assembly"/>
    <property type="evidence" value="ECO:0007669"/>
    <property type="project" value="TreeGrafter"/>
</dbReference>
<sequence length="395" mass="42684">MTAQGTYDVVIVGGGAIGSAIAYWLTRDAAWRGRVAVVERDPTYARASSALSASSIRQQFSTPLNIHLSRFGIGFLRQARELLSVDGEPPVELGLREPGYLFLASAAGEAILRDNHAIQRREDCAVELLAPDALKQRFAWIDTDGVVLASHGVANEGWFDGPALMQAFRRKARAQGAVYVHDEVTGLDTDSGRVTTVRLASGRALAASQVVNAAGCWSARVAAMAGVALPVEARRRSVFVFDCREKVAPAPLVIDTSGAWFRPEGKFFIGGISPPEEQDPPDLPLEANHAEWDELVWPALAARVPAFGAVKVVNSWAGYYEYNTFDHNGIVGPHPELANLVFATGFSGHGIQQSPAVGRAIAEWLTQARYVSLDLTPFGFDRIAANRPIIERNVV</sequence>
<keyword evidence="5" id="KW-1185">Reference proteome</keyword>
<proteinExistence type="predicted"/>
<dbReference type="GO" id="GO:0005737">
    <property type="term" value="C:cytoplasm"/>
    <property type="evidence" value="ECO:0007669"/>
    <property type="project" value="TreeGrafter"/>
</dbReference>
<dbReference type="OrthoDB" id="9806452at2"/>
<feature type="domain" description="FAD dependent oxidoreductase" evidence="3">
    <location>
        <begin position="8"/>
        <end position="364"/>
    </location>
</feature>
<organism evidence="4 5">
    <name type="scientific">Vineibacter terrae</name>
    <dbReference type="NCBI Taxonomy" id="2586908"/>
    <lineage>
        <taxon>Bacteria</taxon>
        <taxon>Pseudomonadati</taxon>
        <taxon>Pseudomonadota</taxon>
        <taxon>Alphaproteobacteria</taxon>
        <taxon>Hyphomicrobiales</taxon>
        <taxon>Vineibacter</taxon>
    </lineage>
</organism>
<dbReference type="SUPFAM" id="SSF51905">
    <property type="entry name" value="FAD/NAD(P)-binding domain"/>
    <property type="match status" value="1"/>
</dbReference>
<dbReference type="InterPro" id="IPR006076">
    <property type="entry name" value="FAD-dep_OxRdtase"/>
</dbReference>
<keyword evidence="2" id="KW-0472">Membrane</keyword>
<dbReference type="GO" id="GO:0016491">
    <property type="term" value="F:oxidoreductase activity"/>
    <property type="evidence" value="ECO:0007669"/>
    <property type="project" value="UniProtKB-KW"/>
</dbReference>
<dbReference type="Proteomes" id="UP000321638">
    <property type="component" value="Unassembled WGS sequence"/>
</dbReference>
<dbReference type="RefSeq" id="WP_147848757.1">
    <property type="nucleotide sequence ID" value="NZ_VDUZ01000023.1"/>
</dbReference>